<protein>
    <submittedName>
        <fullName evidence="1">Uncharacterized protein</fullName>
    </submittedName>
</protein>
<keyword evidence="2" id="KW-1185">Reference proteome</keyword>
<name>A0ABW5NAE5_9FLAO</name>
<dbReference type="Proteomes" id="UP001597459">
    <property type="component" value="Unassembled WGS sequence"/>
</dbReference>
<sequence length="96" mass="10949">MTTTEVMDKIQLVDNTFTPSEASDVVNALIKEKINFHKLHRLSMHEGNQHIDSSYDDERIAQLLKEKEAFKAVFKEAMTTGKRVEINGTLTIKITD</sequence>
<accession>A0ABW5NAE5</accession>
<evidence type="ECO:0000313" key="1">
    <source>
        <dbReference type="EMBL" id="MFD2591390.1"/>
    </source>
</evidence>
<evidence type="ECO:0000313" key="2">
    <source>
        <dbReference type="Proteomes" id="UP001597459"/>
    </source>
</evidence>
<proteinExistence type="predicted"/>
<dbReference type="EMBL" id="JBHULX010000021">
    <property type="protein sequence ID" value="MFD2591390.1"/>
    <property type="molecule type" value="Genomic_DNA"/>
</dbReference>
<comment type="caution">
    <text evidence="1">The sequence shown here is derived from an EMBL/GenBank/DDBJ whole genome shotgun (WGS) entry which is preliminary data.</text>
</comment>
<gene>
    <name evidence="1" type="ORF">ACFSTE_11190</name>
</gene>
<dbReference type="RefSeq" id="WP_378256884.1">
    <property type="nucleotide sequence ID" value="NZ_JBHSJV010000001.1"/>
</dbReference>
<organism evidence="1 2">
    <name type="scientific">Aquimarina hainanensis</name>
    <dbReference type="NCBI Taxonomy" id="1578017"/>
    <lineage>
        <taxon>Bacteria</taxon>
        <taxon>Pseudomonadati</taxon>
        <taxon>Bacteroidota</taxon>
        <taxon>Flavobacteriia</taxon>
        <taxon>Flavobacteriales</taxon>
        <taxon>Flavobacteriaceae</taxon>
        <taxon>Aquimarina</taxon>
    </lineage>
</organism>
<reference evidence="2" key="1">
    <citation type="journal article" date="2019" name="Int. J. Syst. Evol. Microbiol.">
        <title>The Global Catalogue of Microorganisms (GCM) 10K type strain sequencing project: providing services to taxonomists for standard genome sequencing and annotation.</title>
        <authorList>
            <consortium name="The Broad Institute Genomics Platform"/>
            <consortium name="The Broad Institute Genome Sequencing Center for Infectious Disease"/>
            <person name="Wu L."/>
            <person name="Ma J."/>
        </authorList>
    </citation>
    <scope>NUCLEOTIDE SEQUENCE [LARGE SCALE GENOMIC DNA]</scope>
    <source>
        <strain evidence="2">KCTC 42423</strain>
    </source>
</reference>